<dbReference type="OrthoDB" id="7768233at2"/>
<dbReference type="SUPFAM" id="SSF53927">
    <property type="entry name" value="Cytidine deaminase-like"/>
    <property type="match status" value="1"/>
</dbReference>
<evidence type="ECO:0000256" key="2">
    <source>
        <dbReference type="ARBA" id="ARBA00022833"/>
    </source>
</evidence>
<protein>
    <submittedName>
        <fullName evidence="4">Deaminase</fullName>
    </submittedName>
</protein>
<dbReference type="PROSITE" id="PS00903">
    <property type="entry name" value="CYT_DCMP_DEAMINASES_1"/>
    <property type="match status" value="1"/>
</dbReference>
<dbReference type="RefSeq" id="WP_109532603.1">
    <property type="nucleotide sequence ID" value="NZ_QEYD01000004.1"/>
</dbReference>
<sequence>MDDVTEAERAAMAELVARAHEASHEPGKAGISAALLRDGRIVAEGTNHVHLHDNPTLHAEIVALGRAADALGRADLSDCTLLSTLQPCEMCLAAMRFAGIGRVIFAARQENVPPRYFAFPHLTLGDYLGPDTPFVALGGVLEDKVLTLYEDGQE</sequence>
<dbReference type="PROSITE" id="PS51747">
    <property type="entry name" value="CYT_DCMP_DEAMINASES_2"/>
    <property type="match status" value="1"/>
</dbReference>
<keyword evidence="5" id="KW-1185">Reference proteome</keyword>
<dbReference type="Pfam" id="PF00383">
    <property type="entry name" value="dCMP_cyt_deam_1"/>
    <property type="match status" value="1"/>
</dbReference>
<dbReference type="CDD" id="cd01285">
    <property type="entry name" value="nucleoside_deaminase"/>
    <property type="match status" value="1"/>
</dbReference>
<dbReference type="InterPro" id="IPR016192">
    <property type="entry name" value="APOBEC/CMP_deaminase_Zn-bd"/>
</dbReference>
<dbReference type="Gene3D" id="3.40.140.10">
    <property type="entry name" value="Cytidine Deaminase, domain 2"/>
    <property type="match status" value="1"/>
</dbReference>
<evidence type="ECO:0000313" key="4">
    <source>
        <dbReference type="EMBL" id="PWE29489.1"/>
    </source>
</evidence>
<keyword evidence="1" id="KW-0479">Metal-binding</keyword>
<keyword evidence="2" id="KW-0862">Zinc</keyword>
<dbReference type="GO" id="GO:0016787">
    <property type="term" value="F:hydrolase activity"/>
    <property type="evidence" value="ECO:0007669"/>
    <property type="project" value="InterPro"/>
</dbReference>
<accession>A0A2U2CCA0</accession>
<dbReference type="InterPro" id="IPR002125">
    <property type="entry name" value="CMP_dCMP_dom"/>
</dbReference>
<name>A0A2U2CCA0_9RHOB</name>
<dbReference type="Proteomes" id="UP000244940">
    <property type="component" value="Unassembled WGS sequence"/>
</dbReference>
<gene>
    <name evidence="4" type="ORF">C4N9_06985</name>
</gene>
<dbReference type="PANTHER" id="PTHR11079:SF179">
    <property type="entry name" value="TRNA(ADENINE(34)) DEAMINASE, CHLOROPLASTIC"/>
    <property type="match status" value="1"/>
</dbReference>
<evidence type="ECO:0000256" key="1">
    <source>
        <dbReference type="ARBA" id="ARBA00022723"/>
    </source>
</evidence>
<evidence type="ECO:0000313" key="5">
    <source>
        <dbReference type="Proteomes" id="UP000244940"/>
    </source>
</evidence>
<feature type="domain" description="CMP/dCMP-type deaminase" evidence="3">
    <location>
        <begin position="7"/>
        <end position="131"/>
    </location>
</feature>
<dbReference type="AlphaFoldDB" id="A0A2U2CCA0"/>
<dbReference type="GO" id="GO:0008270">
    <property type="term" value="F:zinc ion binding"/>
    <property type="evidence" value="ECO:0007669"/>
    <property type="project" value="InterPro"/>
</dbReference>
<dbReference type="GeneID" id="94364627"/>
<dbReference type="PANTHER" id="PTHR11079">
    <property type="entry name" value="CYTOSINE DEAMINASE FAMILY MEMBER"/>
    <property type="match status" value="1"/>
</dbReference>
<evidence type="ECO:0000259" key="3">
    <source>
        <dbReference type="PROSITE" id="PS51747"/>
    </source>
</evidence>
<comment type="caution">
    <text evidence="4">The sequence shown here is derived from an EMBL/GenBank/DDBJ whole genome shotgun (WGS) entry which is preliminary data.</text>
</comment>
<organism evidence="4 5">
    <name type="scientific">Pararhodobacter marinus</name>
    <dbReference type="NCBI Taxonomy" id="2184063"/>
    <lineage>
        <taxon>Bacteria</taxon>
        <taxon>Pseudomonadati</taxon>
        <taxon>Pseudomonadota</taxon>
        <taxon>Alphaproteobacteria</taxon>
        <taxon>Rhodobacterales</taxon>
        <taxon>Paracoccaceae</taxon>
        <taxon>Pararhodobacter</taxon>
    </lineage>
</organism>
<reference evidence="4 5" key="1">
    <citation type="submission" date="2018-05" db="EMBL/GenBank/DDBJ databases">
        <title>Pararhodobacter marina sp. nov., isolated from deep-sea water of the Indian Ocean.</title>
        <authorList>
            <person name="Lai Q.Sr."/>
            <person name="Liu X."/>
            <person name="Shao Z."/>
        </authorList>
    </citation>
    <scope>NUCLEOTIDE SEQUENCE [LARGE SCALE GENOMIC DNA]</scope>
    <source>
        <strain evidence="4 5">CIC4N-9</strain>
    </source>
</reference>
<proteinExistence type="predicted"/>
<dbReference type="InterPro" id="IPR016193">
    <property type="entry name" value="Cytidine_deaminase-like"/>
</dbReference>
<dbReference type="EMBL" id="QEYD01000004">
    <property type="protein sequence ID" value="PWE29489.1"/>
    <property type="molecule type" value="Genomic_DNA"/>
</dbReference>